<dbReference type="SMART" id="SM00150">
    <property type="entry name" value="SPEC"/>
    <property type="match status" value="5"/>
</dbReference>
<dbReference type="PANTHER" id="PTHR47535:SF10">
    <property type="entry name" value="MUSCLE-SPECIFIC PROTEIN 300 KDA"/>
    <property type="match status" value="1"/>
</dbReference>
<keyword evidence="9" id="KW-1185">Reference proteome</keyword>
<evidence type="ECO:0000313" key="8">
    <source>
        <dbReference type="EMBL" id="KNC31698.1"/>
    </source>
</evidence>
<dbReference type="GO" id="GO:0034993">
    <property type="term" value="C:meiotic nuclear membrane microtubule tethering complex"/>
    <property type="evidence" value="ECO:0007669"/>
    <property type="project" value="TreeGrafter"/>
</dbReference>
<feature type="coiled-coil region" evidence="6">
    <location>
        <begin position="650"/>
        <end position="684"/>
    </location>
</feature>
<feature type="region of interest" description="Disordered" evidence="7">
    <location>
        <begin position="1"/>
        <end position="21"/>
    </location>
</feature>
<evidence type="ECO:0000313" key="9">
    <source>
        <dbReference type="Proteomes" id="UP000037069"/>
    </source>
</evidence>
<comment type="subcellular location">
    <subcellularLocation>
        <location evidence="1">Membrane</location>
    </subcellularLocation>
</comment>
<evidence type="ECO:0000256" key="1">
    <source>
        <dbReference type="ARBA" id="ARBA00004370"/>
    </source>
</evidence>
<dbReference type="InterPro" id="IPR018159">
    <property type="entry name" value="Spectrin/alpha-actinin"/>
</dbReference>
<reference evidence="8 9" key="1">
    <citation type="journal article" date="2015" name="Nat. Commun.">
        <title>Lucilia cuprina genome unlocks parasitic fly biology to underpin future interventions.</title>
        <authorList>
            <person name="Anstead C.A."/>
            <person name="Korhonen P.K."/>
            <person name="Young N.D."/>
            <person name="Hall R.S."/>
            <person name="Jex A.R."/>
            <person name="Murali S.C."/>
            <person name="Hughes D.S."/>
            <person name="Lee S.F."/>
            <person name="Perry T."/>
            <person name="Stroehlein A.J."/>
            <person name="Ansell B.R."/>
            <person name="Breugelmans B."/>
            <person name="Hofmann A."/>
            <person name="Qu J."/>
            <person name="Dugan S."/>
            <person name="Lee S.L."/>
            <person name="Chao H."/>
            <person name="Dinh H."/>
            <person name="Han Y."/>
            <person name="Doddapaneni H.V."/>
            <person name="Worley K.C."/>
            <person name="Muzny D.M."/>
            <person name="Ioannidis P."/>
            <person name="Waterhouse R.M."/>
            <person name="Zdobnov E.M."/>
            <person name="James P.J."/>
            <person name="Bagnall N.H."/>
            <person name="Kotze A.C."/>
            <person name="Gibbs R.A."/>
            <person name="Richards S."/>
            <person name="Batterham P."/>
            <person name="Gasser R.B."/>
        </authorList>
    </citation>
    <scope>NUCLEOTIDE SEQUENCE [LARGE SCALE GENOMIC DNA]</scope>
    <source>
        <strain evidence="8 9">LS</strain>
        <tissue evidence="8">Full body</tissue>
    </source>
</reference>
<organism evidence="8 9">
    <name type="scientific">Lucilia cuprina</name>
    <name type="common">Green bottle fly</name>
    <name type="synonym">Australian sheep blowfly</name>
    <dbReference type="NCBI Taxonomy" id="7375"/>
    <lineage>
        <taxon>Eukaryota</taxon>
        <taxon>Metazoa</taxon>
        <taxon>Ecdysozoa</taxon>
        <taxon>Arthropoda</taxon>
        <taxon>Hexapoda</taxon>
        <taxon>Insecta</taxon>
        <taxon>Pterygota</taxon>
        <taxon>Neoptera</taxon>
        <taxon>Endopterygota</taxon>
        <taxon>Diptera</taxon>
        <taxon>Brachycera</taxon>
        <taxon>Muscomorpha</taxon>
        <taxon>Oestroidea</taxon>
        <taxon>Calliphoridae</taxon>
        <taxon>Luciliinae</taxon>
        <taxon>Lucilia</taxon>
    </lineage>
</organism>
<dbReference type="AlphaFoldDB" id="A0A0L0CH05"/>
<dbReference type="InterPro" id="IPR052403">
    <property type="entry name" value="LINC-complex_assoc"/>
</dbReference>
<feature type="coiled-coil region" evidence="6">
    <location>
        <begin position="156"/>
        <end position="190"/>
    </location>
</feature>
<keyword evidence="2" id="KW-0812">Transmembrane</keyword>
<gene>
    <name evidence="8" type="ORF">FF38_10471</name>
</gene>
<evidence type="ECO:0000256" key="4">
    <source>
        <dbReference type="ARBA" id="ARBA00022989"/>
    </source>
</evidence>
<evidence type="ECO:0000256" key="2">
    <source>
        <dbReference type="ARBA" id="ARBA00022692"/>
    </source>
</evidence>
<dbReference type="Pfam" id="PF00435">
    <property type="entry name" value="Spectrin"/>
    <property type="match status" value="1"/>
</dbReference>
<sequence length="877" mass="101827">MVSQQNVLATHTEAEQQVEPEVSEQFKQLTNMHNETLARITQRNSELERRINIWRTYRQDLTVLLEWLKEREKDRNALQLRYIHLKRLPRLRQRLDELINQVPVGEQMASKLKAQQQELIKFCDDALATSVRMEQASVVQRVTNLKAALETWSGFLQKIKDLEHSYEQQLTEVQNDLAVAQQLVQKTEESLPTNADAIQECLGQLRAQRVQLSKHTPTLENLNVLQEELKECISPHDMKTIRQTIWILWQQHADLDYELSTLINKIEERLMLLANFNNRYERLSKWLDKLEERLERTSDISAMANPEEFAKQLEKQINTELTLRERDREWLLSSAREIMELYADNSQHSETVRSEVQEKSDMLIDRWDRVRYLCKQRTNKINDLKMTLHRLEERIALLRSWMFEVESELGKPLTFDSYTPPVIENKLKEHEKVQRSIEQKSSNVGEVLNLVEMLLNDADAWRSHLNTANLALAAQNLEQRWKHVCSQSAERKQRILTVWNMIQQLIKMTTENKNWIQNQETEIANLERDLDKLSKEQVQERQQLVEQKLQQLESQQGNYNQLSQTYAKLTSSSGVDPENIQKLTMPTKMMLSKWRQLQPRCHAITDIINKDLALYRNFKKAQDEAVNTLQLLHNDVAKLSEISGKSPEEAKKALKRIESLEGKLQKAEQQVQAVEQLATDAKGKLRKQEDITTIMTLIQQLTTLWREVQTRIVTTKTEWLAKAVPLGVAAGESLISATKVGESEAGVQVDTLSKRKLRKAPMVRETSITAKDAYIMELETAITECQSNLDDLQKTICDKTRKPGPQKMSKLLGNAQSSTELVKHLSQMLLSECNASNKDAQTDTVAELTLRFDTLQSQWKARQQHDQNAQLTHCFQV</sequence>
<evidence type="ECO:0000256" key="3">
    <source>
        <dbReference type="ARBA" id="ARBA00022737"/>
    </source>
</evidence>
<keyword evidence="5" id="KW-0472">Membrane</keyword>
<feature type="coiled-coil region" evidence="6">
    <location>
        <begin position="516"/>
        <end position="565"/>
    </location>
</feature>
<evidence type="ECO:0000256" key="7">
    <source>
        <dbReference type="SAM" id="MobiDB-lite"/>
    </source>
</evidence>
<evidence type="ECO:0000256" key="6">
    <source>
        <dbReference type="SAM" id="Coils"/>
    </source>
</evidence>
<proteinExistence type="predicted"/>
<dbReference type="STRING" id="7375.A0A0L0CH05"/>
<dbReference type="OMA" id="IRIARIN"/>
<dbReference type="GO" id="GO:0007097">
    <property type="term" value="P:nuclear migration"/>
    <property type="evidence" value="ECO:0007669"/>
    <property type="project" value="TreeGrafter"/>
</dbReference>
<keyword evidence="3" id="KW-0677">Repeat</keyword>
<dbReference type="SUPFAM" id="SSF46966">
    <property type="entry name" value="Spectrin repeat"/>
    <property type="match status" value="5"/>
</dbReference>
<accession>A0A0L0CH05</accession>
<dbReference type="InterPro" id="IPR002017">
    <property type="entry name" value="Spectrin_repeat"/>
</dbReference>
<keyword evidence="6" id="KW-0175">Coiled coil</keyword>
<dbReference type="EMBL" id="JRES01000393">
    <property type="protein sequence ID" value="KNC31698.1"/>
    <property type="molecule type" value="Genomic_DNA"/>
</dbReference>
<name>A0A0L0CH05_LUCCU</name>
<dbReference type="Proteomes" id="UP000037069">
    <property type="component" value="Unassembled WGS sequence"/>
</dbReference>
<dbReference type="GO" id="GO:0005640">
    <property type="term" value="C:nuclear outer membrane"/>
    <property type="evidence" value="ECO:0007669"/>
    <property type="project" value="TreeGrafter"/>
</dbReference>
<dbReference type="GO" id="GO:0005737">
    <property type="term" value="C:cytoplasm"/>
    <property type="evidence" value="ECO:0007669"/>
    <property type="project" value="TreeGrafter"/>
</dbReference>
<dbReference type="OrthoDB" id="6538186at2759"/>
<comment type="caution">
    <text evidence="8">The sequence shown here is derived from an EMBL/GenBank/DDBJ whole genome shotgun (WGS) entry which is preliminary data.</text>
</comment>
<keyword evidence="4" id="KW-1133">Transmembrane helix</keyword>
<dbReference type="PANTHER" id="PTHR47535">
    <property type="entry name" value="MUSCLE-SPECIFIC PROTEIN 300 KDA, ISOFORM G"/>
    <property type="match status" value="1"/>
</dbReference>
<evidence type="ECO:0008006" key="10">
    <source>
        <dbReference type="Google" id="ProtNLM"/>
    </source>
</evidence>
<dbReference type="GO" id="GO:0051015">
    <property type="term" value="F:actin filament binding"/>
    <property type="evidence" value="ECO:0007669"/>
    <property type="project" value="TreeGrafter"/>
</dbReference>
<dbReference type="Gene3D" id="1.20.58.60">
    <property type="match status" value="4"/>
</dbReference>
<protein>
    <recommendedName>
        <fullName evidence="10">KASH domain-containing protein</fullName>
    </recommendedName>
</protein>
<evidence type="ECO:0000256" key="5">
    <source>
        <dbReference type="ARBA" id="ARBA00023136"/>
    </source>
</evidence>